<sequence>MSERLLTYKNDVRENLIGYEDEKNLIMNPSAQLEWSLIAKFEKKNGIKIENLNDDNEFFCWKQKELEKRTIPVYKKIIAFLLRK</sequence>
<reference evidence="1 4" key="1">
    <citation type="submission" date="2023-03" db="EMBL/GenBank/DDBJ databases">
        <authorList>
            <person name="Shen W."/>
            <person name="Cai J."/>
        </authorList>
    </citation>
    <scope>NUCLEOTIDE SEQUENCE</scope>
    <source>
        <strain evidence="1">P33-2</strain>
        <strain evidence="2 4">Y2</strain>
    </source>
</reference>
<protein>
    <submittedName>
        <fullName evidence="1">Uncharacterized protein</fullName>
    </submittedName>
</protein>
<evidence type="ECO:0000313" key="2">
    <source>
        <dbReference type="EMBL" id="MDT2513922.1"/>
    </source>
</evidence>
<evidence type="ECO:0000313" key="4">
    <source>
        <dbReference type="Proteomes" id="UP001264335"/>
    </source>
</evidence>
<gene>
    <name evidence="1" type="ORF">P7D43_05345</name>
    <name evidence="2" type="ORF">P7D79_06690</name>
</gene>
<accession>A0AAW8RQC8</accession>
<evidence type="ECO:0000313" key="1">
    <source>
        <dbReference type="EMBL" id="MDT2401791.1"/>
    </source>
</evidence>
<evidence type="ECO:0000313" key="3">
    <source>
        <dbReference type="Proteomes" id="UP001260773"/>
    </source>
</evidence>
<comment type="caution">
    <text evidence="1">The sequence shown here is derived from an EMBL/GenBank/DDBJ whole genome shotgun (WGS) entry which is preliminary data.</text>
</comment>
<dbReference type="Proteomes" id="UP001264335">
    <property type="component" value="Unassembled WGS sequence"/>
</dbReference>
<dbReference type="RefSeq" id="WP_311820765.1">
    <property type="nucleotide sequence ID" value="NZ_JARPWH010000012.1"/>
</dbReference>
<dbReference type="Proteomes" id="UP001260773">
    <property type="component" value="Unassembled WGS sequence"/>
</dbReference>
<proteinExistence type="predicted"/>
<organism evidence="1 3">
    <name type="scientific">Enterococcus avium</name>
    <name type="common">Streptococcus avium</name>
    <dbReference type="NCBI Taxonomy" id="33945"/>
    <lineage>
        <taxon>Bacteria</taxon>
        <taxon>Bacillati</taxon>
        <taxon>Bacillota</taxon>
        <taxon>Bacilli</taxon>
        <taxon>Lactobacillales</taxon>
        <taxon>Enterococcaceae</taxon>
        <taxon>Enterococcus</taxon>
    </lineage>
</organism>
<name>A0AAW8RQC8_ENTAV</name>
<dbReference type="AlphaFoldDB" id="A0AAW8RQC8"/>
<dbReference type="EMBL" id="JARPWH010000012">
    <property type="protein sequence ID" value="MDT2401791.1"/>
    <property type="molecule type" value="Genomic_DNA"/>
</dbReference>
<dbReference type="EMBL" id="JARPWY010000013">
    <property type="protein sequence ID" value="MDT2513922.1"/>
    <property type="molecule type" value="Genomic_DNA"/>
</dbReference>